<feature type="transmembrane region" description="Helical" evidence="7">
    <location>
        <begin position="124"/>
        <end position="143"/>
    </location>
</feature>
<evidence type="ECO:0000256" key="4">
    <source>
        <dbReference type="ARBA" id="ARBA00022692"/>
    </source>
</evidence>
<dbReference type="InterPro" id="IPR050638">
    <property type="entry name" value="AA-Vitamin_Transporters"/>
</dbReference>
<dbReference type="PANTHER" id="PTHR32322:SF18">
    <property type="entry name" value="S-ADENOSYLMETHIONINE_S-ADENOSYLHOMOCYSTEINE TRANSPORTER"/>
    <property type="match status" value="1"/>
</dbReference>
<dbReference type="Pfam" id="PF00892">
    <property type="entry name" value="EamA"/>
    <property type="match status" value="2"/>
</dbReference>
<keyword evidence="10" id="KW-1185">Reference proteome</keyword>
<feature type="domain" description="EamA" evidence="8">
    <location>
        <begin position="8"/>
        <end position="140"/>
    </location>
</feature>
<gene>
    <name evidence="9" type="ORF">ACFFMS_02435</name>
</gene>
<feature type="transmembrane region" description="Helical" evidence="7">
    <location>
        <begin position="248"/>
        <end position="267"/>
    </location>
</feature>
<feature type="transmembrane region" description="Helical" evidence="7">
    <location>
        <begin position="273"/>
        <end position="293"/>
    </location>
</feature>
<protein>
    <submittedName>
        <fullName evidence="9">DMT family transporter</fullName>
    </submittedName>
</protein>
<feature type="transmembrane region" description="Helical" evidence="7">
    <location>
        <begin position="69"/>
        <end position="86"/>
    </location>
</feature>
<dbReference type="EMBL" id="JBHMAF010000010">
    <property type="protein sequence ID" value="MFB9757404.1"/>
    <property type="molecule type" value="Genomic_DNA"/>
</dbReference>
<comment type="caution">
    <text evidence="9">The sequence shown here is derived from an EMBL/GenBank/DDBJ whole genome shotgun (WGS) entry which is preliminary data.</text>
</comment>
<keyword evidence="5 7" id="KW-1133">Transmembrane helix</keyword>
<evidence type="ECO:0000256" key="2">
    <source>
        <dbReference type="ARBA" id="ARBA00007362"/>
    </source>
</evidence>
<reference evidence="9 10" key="1">
    <citation type="submission" date="2024-09" db="EMBL/GenBank/DDBJ databases">
        <authorList>
            <person name="Sun Q."/>
            <person name="Mori K."/>
        </authorList>
    </citation>
    <scope>NUCLEOTIDE SEQUENCE [LARGE SCALE GENOMIC DNA]</scope>
    <source>
        <strain evidence="9 10">JCM 11201</strain>
    </source>
</reference>
<keyword evidence="3" id="KW-1003">Cell membrane</keyword>
<evidence type="ECO:0000313" key="10">
    <source>
        <dbReference type="Proteomes" id="UP001589609"/>
    </source>
</evidence>
<dbReference type="InterPro" id="IPR000620">
    <property type="entry name" value="EamA_dom"/>
</dbReference>
<dbReference type="Proteomes" id="UP001589609">
    <property type="component" value="Unassembled WGS sequence"/>
</dbReference>
<sequence length="309" mass="33892">MTVSKSKIYSLLLFVMLLWGMNVIATKILVTSFMPVTMTAFRIFTAGCIVFLILGFLKAVRLPKGKEWFYIFIGSLFNVVGHHYFLSVGLTKTSATNTGLILGMAPLLTAILAMLFLKDKATVLKVVGVLLGFFGVSFVILGNGESLHHISSGDIDIFLSILSQSVSFITIKKASKTIDPRLMTGYMLIFGSALLFVISLIIEPSGLSSMTRGSIAAWSLFLLSALLATAFGHMIYNYSVGKIGAAEASIFINFNPFFALIGSLLFLGETIVWKQLLGFIFIILGVTLGSGAYEELMRRFARKRHVYMK</sequence>
<evidence type="ECO:0000256" key="7">
    <source>
        <dbReference type="SAM" id="Phobius"/>
    </source>
</evidence>
<comment type="similarity">
    <text evidence="2">Belongs to the EamA transporter family.</text>
</comment>
<dbReference type="InterPro" id="IPR037185">
    <property type="entry name" value="EmrE-like"/>
</dbReference>
<keyword evidence="4 7" id="KW-0812">Transmembrane</keyword>
<name>A0ABV5W9Z8_9BACI</name>
<feature type="transmembrane region" description="Helical" evidence="7">
    <location>
        <begin position="40"/>
        <end position="57"/>
    </location>
</feature>
<feature type="transmembrane region" description="Helical" evidence="7">
    <location>
        <begin position="12"/>
        <end position="34"/>
    </location>
</feature>
<evidence type="ECO:0000256" key="1">
    <source>
        <dbReference type="ARBA" id="ARBA00004651"/>
    </source>
</evidence>
<proteinExistence type="inferred from homology"/>
<feature type="transmembrane region" description="Helical" evidence="7">
    <location>
        <begin position="214"/>
        <end position="236"/>
    </location>
</feature>
<dbReference type="SUPFAM" id="SSF103481">
    <property type="entry name" value="Multidrug resistance efflux transporter EmrE"/>
    <property type="match status" value="2"/>
</dbReference>
<comment type="subcellular location">
    <subcellularLocation>
        <location evidence="1">Cell membrane</location>
        <topology evidence="1">Multi-pass membrane protein</topology>
    </subcellularLocation>
</comment>
<organism evidence="9 10">
    <name type="scientific">Ectobacillus funiculus</name>
    <dbReference type="NCBI Taxonomy" id="137993"/>
    <lineage>
        <taxon>Bacteria</taxon>
        <taxon>Bacillati</taxon>
        <taxon>Bacillota</taxon>
        <taxon>Bacilli</taxon>
        <taxon>Bacillales</taxon>
        <taxon>Bacillaceae</taxon>
        <taxon>Ectobacillus</taxon>
    </lineage>
</organism>
<feature type="domain" description="EamA" evidence="8">
    <location>
        <begin position="152"/>
        <end position="288"/>
    </location>
</feature>
<feature type="transmembrane region" description="Helical" evidence="7">
    <location>
        <begin position="98"/>
        <end position="117"/>
    </location>
</feature>
<accession>A0ABV5W9Z8</accession>
<dbReference type="PANTHER" id="PTHR32322">
    <property type="entry name" value="INNER MEMBRANE TRANSPORTER"/>
    <property type="match status" value="1"/>
</dbReference>
<feature type="transmembrane region" description="Helical" evidence="7">
    <location>
        <begin position="183"/>
        <end position="202"/>
    </location>
</feature>
<dbReference type="RefSeq" id="WP_342046248.1">
    <property type="nucleotide sequence ID" value="NZ_JBHMAF010000010.1"/>
</dbReference>
<feature type="transmembrane region" description="Helical" evidence="7">
    <location>
        <begin position="155"/>
        <end position="171"/>
    </location>
</feature>
<keyword evidence="6 7" id="KW-0472">Membrane</keyword>
<evidence type="ECO:0000256" key="5">
    <source>
        <dbReference type="ARBA" id="ARBA00022989"/>
    </source>
</evidence>
<evidence type="ECO:0000256" key="3">
    <source>
        <dbReference type="ARBA" id="ARBA00022475"/>
    </source>
</evidence>
<evidence type="ECO:0000256" key="6">
    <source>
        <dbReference type="ARBA" id="ARBA00023136"/>
    </source>
</evidence>
<evidence type="ECO:0000313" key="9">
    <source>
        <dbReference type="EMBL" id="MFB9757404.1"/>
    </source>
</evidence>
<evidence type="ECO:0000259" key="8">
    <source>
        <dbReference type="Pfam" id="PF00892"/>
    </source>
</evidence>